<organism evidence="1 2">
    <name type="scientific">Candidatus Mediterraneibacter pullicola</name>
    <dbReference type="NCBI Taxonomy" id="2838682"/>
    <lineage>
        <taxon>Bacteria</taxon>
        <taxon>Bacillati</taxon>
        <taxon>Bacillota</taxon>
        <taxon>Clostridia</taxon>
        <taxon>Lachnospirales</taxon>
        <taxon>Lachnospiraceae</taxon>
        <taxon>Mediterraneibacter</taxon>
    </lineage>
</organism>
<dbReference type="AlphaFoldDB" id="A0A9D2HBG5"/>
<evidence type="ECO:0008006" key="3">
    <source>
        <dbReference type="Google" id="ProtNLM"/>
    </source>
</evidence>
<comment type="caution">
    <text evidence="1">The sequence shown here is derived from an EMBL/GenBank/DDBJ whole genome shotgun (WGS) entry which is preliminary data.</text>
</comment>
<accession>A0A9D2HBG5</accession>
<evidence type="ECO:0000313" key="2">
    <source>
        <dbReference type="Proteomes" id="UP000824223"/>
    </source>
</evidence>
<evidence type="ECO:0000313" key="1">
    <source>
        <dbReference type="EMBL" id="HJA07422.1"/>
    </source>
</evidence>
<name>A0A9D2HBG5_9FIRM</name>
<reference evidence="1" key="2">
    <citation type="submission" date="2021-04" db="EMBL/GenBank/DDBJ databases">
        <authorList>
            <person name="Gilroy R."/>
        </authorList>
    </citation>
    <scope>NUCLEOTIDE SEQUENCE</scope>
    <source>
        <strain evidence="1">ChiSjej2B20-11307</strain>
    </source>
</reference>
<reference evidence="1" key="1">
    <citation type="journal article" date="2021" name="PeerJ">
        <title>Extensive microbial diversity within the chicken gut microbiome revealed by metagenomics and culture.</title>
        <authorList>
            <person name="Gilroy R."/>
            <person name="Ravi A."/>
            <person name="Getino M."/>
            <person name="Pursley I."/>
            <person name="Horton D.L."/>
            <person name="Alikhan N.F."/>
            <person name="Baker D."/>
            <person name="Gharbi K."/>
            <person name="Hall N."/>
            <person name="Watson M."/>
            <person name="Adriaenssens E.M."/>
            <person name="Foster-Nyarko E."/>
            <person name="Jarju S."/>
            <person name="Secka A."/>
            <person name="Antonio M."/>
            <person name="Oren A."/>
            <person name="Chaudhuri R.R."/>
            <person name="La Ragione R."/>
            <person name="Hildebrand F."/>
            <person name="Pallen M.J."/>
        </authorList>
    </citation>
    <scope>NUCLEOTIDE SEQUENCE</scope>
    <source>
        <strain evidence="1">ChiSjej2B20-11307</strain>
    </source>
</reference>
<dbReference type="Proteomes" id="UP000824223">
    <property type="component" value="Unassembled WGS sequence"/>
</dbReference>
<protein>
    <recommendedName>
        <fullName evidence="3">Type II toxin-antitoxin system HicA family toxin</fullName>
    </recommendedName>
</protein>
<dbReference type="EMBL" id="DXAK01000048">
    <property type="protein sequence ID" value="HJA07422.1"/>
    <property type="molecule type" value="Genomic_DNA"/>
</dbReference>
<gene>
    <name evidence="1" type="ORF">H9798_09830</name>
</gene>
<proteinExistence type="predicted"/>
<sequence>MSTIEKRLKKFYRKPIPNDITFEEIEVIAKYYGCQVSTGGNHSKKIVHVPSGTVIPIPIHGKTVKEAYIKQLKDLFDLIKEDYQ</sequence>